<name>A0A6A6JZ75_WESOR</name>
<sequence>MPTPAASLVPELSVLKPLDPSLYKSEDEYEIYILSNAQVVYENGRPGRHASLLEAYADTPLRVEGRLDSVERAQTKYLVKKPLRPTDIVIREVTRFSYGQTEDGETVIWALGAAGWYELRPGRAYKDIYDGMVQAVEILYFVTDIYNEPRKKGGRPSAQLIWQEYAEDERFACNTTEEARRIFHKHRAFLIMCFLNKAQGIGWSNTPLCQYYKRVYSKEFEQVKARIEGKAQEKEKKSSRAASPPARTGRRSKTETNAPQPPKKDDNWWAAAALFEFMQKAVNLGAIRVGQINLERVARLIVKRYEVEDVELARNILFAYASNLRYMMDHPKRKSIEYFQDEPIYQELAAANRLSAADLRRAQSTELRTRRDHSSLKEDLESDSSGSEEIETPKRPPRHKKVGRLSVLRPKTTRIAGKGKGVNQGKGKAPSANMASASEGEEVAAGSDSDMPIDTPTHALSPGKRKHVPEAAETNPRKRALTASPEPDELEQDEVEEEQETEETEEDFPSSPSENQDEEETESAEPLPLQWRTRNAPVKSPPILPPVISTPLPTYTPNGPGDSWICNFDGCSQKVYGASTDLGRSLITDHLKDHARGRQKEVEIVRGEERRLGLPVNNLIKRIREMAEMQQPLFPSMAGPSAPRPIGRMV</sequence>
<dbReference type="Proteomes" id="UP000800097">
    <property type="component" value="Unassembled WGS sequence"/>
</dbReference>
<protein>
    <recommendedName>
        <fullName evidence="4">DNA (cytosine-5)-methyltransferase 1 replication foci domain-containing protein</fullName>
    </recommendedName>
</protein>
<feature type="compositionally biased region" description="Acidic residues" evidence="1">
    <location>
        <begin position="486"/>
        <end position="508"/>
    </location>
</feature>
<feature type="compositionally biased region" description="Basic and acidic residues" evidence="1">
    <location>
        <begin position="228"/>
        <end position="238"/>
    </location>
</feature>
<evidence type="ECO:0000256" key="1">
    <source>
        <dbReference type="SAM" id="MobiDB-lite"/>
    </source>
</evidence>
<gene>
    <name evidence="2" type="ORF">EI97DRAFT_409689</name>
</gene>
<proteinExistence type="predicted"/>
<dbReference type="AlphaFoldDB" id="A0A6A6JZ75"/>
<feature type="region of interest" description="Disordered" evidence="1">
    <location>
        <begin position="364"/>
        <end position="538"/>
    </location>
</feature>
<evidence type="ECO:0000313" key="3">
    <source>
        <dbReference type="Proteomes" id="UP000800097"/>
    </source>
</evidence>
<dbReference type="RefSeq" id="XP_033658685.1">
    <property type="nucleotide sequence ID" value="XM_033796676.1"/>
</dbReference>
<dbReference type="OrthoDB" id="5382953at2759"/>
<feature type="compositionally biased region" description="Acidic residues" evidence="1">
    <location>
        <begin position="380"/>
        <end position="390"/>
    </location>
</feature>
<feature type="compositionally biased region" description="Basic and acidic residues" evidence="1">
    <location>
        <begin position="364"/>
        <end position="379"/>
    </location>
</feature>
<dbReference type="EMBL" id="ML986484">
    <property type="protein sequence ID" value="KAF2281148.1"/>
    <property type="molecule type" value="Genomic_DNA"/>
</dbReference>
<organism evidence="2 3">
    <name type="scientific">Westerdykella ornata</name>
    <dbReference type="NCBI Taxonomy" id="318751"/>
    <lineage>
        <taxon>Eukaryota</taxon>
        <taxon>Fungi</taxon>
        <taxon>Dikarya</taxon>
        <taxon>Ascomycota</taxon>
        <taxon>Pezizomycotina</taxon>
        <taxon>Dothideomycetes</taxon>
        <taxon>Pleosporomycetidae</taxon>
        <taxon>Pleosporales</taxon>
        <taxon>Sporormiaceae</taxon>
        <taxon>Westerdykella</taxon>
    </lineage>
</organism>
<feature type="region of interest" description="Disordered" evidence="1">
    <location>
        <begin position="228"/>
        <end position="265"/>
    </location>
</feature>
<accession>A0A6A6JZ75</accession>
<evidence type="ECO:0008006" key="4">
    <source>
        <dbReference type="Google" id="ProtNLM"/>
    </source>
</evidence>
<reference evidence="2" key="1">
    <citation type="journal article" date="2020" name="Stud. Mycol.">
        <title>101 Dothideomycetes genomes: a test case for predicting lifestyles and emergence of pathogens.</title>
        <authorList>
            <person name="Haridas S."/>
            <person name="Albert R."/>
            <person name="Binder M."/>
            <person name="Bloem J."/>
            <person name="Labutti K."/>
            <person name="Salamov A."/>
            <person name="Andreopoulos B."/>
            <person name="Baker S."/>
            <person name="Barry K."/>
            <person name="Bills G."/>
            <person name="Bluhm B."/>
            <person name="Cannon C."/>
            <person name="Castanera R."/>
            <person name="Culley D."/>
            <person name="Daum C."/>
            <person name="Ezra D."/>
            <person name="Gonzalez J."/>
            <person name="Henrissat B."/>
            <person name="Kuo A."/>
            <person name="Liang C."/>
            <person name="Lipzen A."/>
            <person name="Lutzoni F."/>
            <person name="Magnuson J."/>
            <person name="Mondo S."/>
            <person name="Nolan M."/>
            <person name="Ohm R."/>
            <person name="Pangilinan J."/>
            <person name="Park H.-J."/>
            <person name="Ramirez L."/>
            <person name="Alfaro M."/>
            <person name="Sun H."/>
            <person name="Tritt A."/>
            <person name="Yoshinaga Y."/>
            <person name="Zwiers L.-H."/>
            <person name="Turgeon B."/>
            <person name="Goodwin S."/>
            <person name="Spatafora J."/>
            <person name="Crous P."/>
            <person name="Grigoriev I."/>
        </authorList>
    </citation>
    <scope>NUCLEOTIDE SEQUENCE</scope>
    <source>
        <strain evidence="2">CBS 379.55</strain>
    </source>
</reference>
<evidence type="ECO:0000313" key="2">
    <source>
        <dbReference type="EMBL" id="KAF2281148.1"/>
    </source>
</evidence>
<keyword evidence="3" id="KW-1185">Reference proteome</keyword>
<feature type="compositionally biased region" description="Low complexity" evidence="1">
    <location>
        <begin position="435"/>
        <end position="449"/>
    </location>
</feature>
<dbReference type="GeneID" id="54549851"/>